<evidence type="ECO:0000313" key="22">
    <source>
        <dbReference type="Proteomes" id="UP000602260"/>
    </source>
</evidence>
<keyword evidence="17 18" id="KW-0170">Cobalt</keyword>
<feature type="binding site" evidence="18">
    <location>
        <position position="241"/>
    </location>
    <ligand>
        <name>Zn(2+)</name>
        <dbReference type="ChEBI" id="CHEBI:29105"/>
    </ligand>
</feature>
<feature type="binding site" evidence="18">
    <location>
        <begin position="105"/>
        <end position="109"/>
    </location>
    <ligand>
        <name>NAD(+)</name>
        <dbReference type="ChEBI" id="CHEBI:57540"/>
    </ligand>
</feature>
<comment type="subcellular location">
    <subcellularLocation>
        <location evidence="4 18">Cytoplasm</location>
    </subcellularLocation>
</comment>
<dbReference type="NCBIfam" id="TIGR01357">
    <property type="entry name" value="aroB"/>
    <property type="match status" value="1"/>
</dbReference>
<reference evidence="21" key="1">
    <citation type="submission" date="2020-08" db="EMBL/GenBank/DDBJ databases">
        <title>Genome public.</title>
        <authorList>
            <person name="Liu C."/>
            <person name="Sun Q."/>
        </authorList>
    </citation>
    <scope>NUCLEOTIDE SEQUENCE</scope>
    <source>
        <strain evidence="21">BX5</strain>
    </source>
</reference>
<evidence type="ECO:0000256" key="18">
    <source>
        <dbReference type="HAMAP-Rule" id="MF_00110"/>
    </source>
</evidence>
<feature type="domain" description="3-dehydroquinate synthase C-terminal" evidence="20">
    <location>
        <begin position="181"/>
        <end position="315"/>
    </location>
</feature>
<comment type="catalytic activity">
    <reaction evidence="1 18">
        <text>7-phospho-2-dehydro-3-deoxy-D-arabino-heptonate = 3-dehydroquinate + phosphate</text>
        <dbReference type="Rhea" id="RHEA:21968"/>
        <dbReference type="ChEBI" id="CHEBI:32364"/>
        <dbReference type="ChEBI" id="CHEBI:43474"/>
        <dbReference type="ChEBI" id="CHEBI:58394"/>
        <dbReference type="EC" id="4.2.3.4"/>
    </reaction>
</comment>
<dbReference type="PANTHER" id="PTHR43622">
    <property type="entry name" value="3-DEHYDROQUINATE SYNTHASE"/>
    <property type="match status" value="1"/>
</dbReference>
<evidence type="ECO:0000256" key="5">
    <source>
        <dbReference type="ARBA" id="ARBA00004661"/>
    </source>
</evidence>
<keyword evidence="13 18" id="KW-0862">Zinc</keyword>
<evidence type="ECO:0000256" key="13">
    <source>
        <dbReference type="ARBA" id="ARBA00022833"/>
    </source>
</evidence>
<keyword evidence="10 18" id="KW-0028">Amino-acid biosynthesis</keyword>
<evidence type="ECO:0000256" key="17">
    <source>
        <dbReference type="ARBA" id="ARBA00023285"/>
    </source>
</evidence>
<dbReference type="Pfam" id="PF24621">
    <property type="entry name" value="DHQS_C"/>
    <property type="match status" value="1"/>
</dbReference>
<dbReference type="Pfam" id="PF01761">
    <property type="entry name" value="DHQ_synthase"/>
    <property type="match status" value="1"/>
</dbReference>
<dbReference type="CDD" id="cd08195">
    <property type="entry name" value="DHQS"/>
    <property type="match status" value="1"/>
</dbReference>
<evidence type="ECO:0000256" key="1">
    <source>
        <dbReference type="ARBA" id="ARBA00001393"/>
    </source>
</evidence>
<keyword evidence="22" id="KW-1185">Reference proteome</keyword>
<keyword evidence="14 18" id="KW-0520">NAD</keyword>
<feature type="domain" description="3-dehydroquinate synthase N-terminal" evidence="19">
    <location>
        <begin position="67"/>
        <end position="176"/>
    </location>
</feature>
<feature type="binding site" evidence="18">
    <location>
        <position position="151"/>
    </location>
    <ligand>
        <name>NAD(+)</name>
        <dbReference type="ChEBI" id="CHEBI:57540"/>
    </ligand>
</feature>
<evidence type="ECO:0000256" key="6">
    <source>
        <dbReference type="ARBA" id="ARBA00005412"/>
    </source>
</evidence>
<evidence type="ECO:0000256" key="7">
    <source>
        <dbReference type="ARBA" id="ARBA00013031"/>
    </source>
</evidence>
<feature type="binding site" evidence="18">
    <location>
        <position position="142"/>
    </location>
    <ligand>
        <name>NAD(+)</name>
        <dbReference type="ChEBI" id="CHEBI:57540"/>
    </ligand>
</feature>
<evidence type="ECO:0000256" key="16">
    <source>
        <dbReference type="ARBA" id="ARBA00023239"/>
    </source>
</evidence>
<comment type="caution">
    <text evidence="21">The sequence shown here is derived from an EMBL/GenBank/DDBJ whole genome shotgun (WGS) entry which is preliminary data.</text>
</comment>
<name>A0A8J6IWZ0_9FIRM</name>
<dbReference type="FunFam" id="3.40.50.1970:FF:000007">
    <property type="entry name" value="Pentafunctional AROM polypeptide"/>
    <property type="match status" value="1"/>
</dbReference>
<proteinExistence type="inferred from homology"/>
<accession>A0A8J6IWZ0</accession>
<keyword evidence="16 18" id="KW-0456">Lyase</keyword>
<evidence type="ECO:0000256" key="10">
    <source>
        <dbReference type="ARBA" id="ARBA00022605"/>
    </source>
</evidence>
<dbReference type="PANTHER" id="PTHR43622:SF7">
    <property type="entry name" value="3-DEHYDROQUINATE SYNTHASE, CHLOROPLASTIC"/>
    <property type="match status" value="1"/>
</dbReference>
<evidence type="ECO:0000256" key="15">
    <source>
        <dbReference type="ARBA" id="ARBA00023141"/>
    </source>
</evidence>
<comment type="cofactor">
    <cofactor evidence="18">
        <name>Co(2+)</name>
        <dbReference type="ChEBI" id="CHEBI:48828"/>
    </cofactor>
    <cofactor evidence="18">
        <name>Zn(2+)</name>
        <dbReference type="ChEBI" id="CHEBI:29105"/>
    </cofactor>
    <text evidence="18">Binds 1 divalent metal cation per subunit. Can use either Co(2+) or Zn(2+).</text>
</comment>
<comment type="cofactor">
    <cofactor evidence="2 18">
        <name>NAD(+)</name>
        <dbReference type="ChEBI" id="CHEBI:57540"/>
    </cofactor>
</comment>
<dbReference type="GO" id="GO:0046872">
    <property type="term" value="F:metal ion binding"/>
    <property type="evidence" value="ECO:0007669"/>
    <property type="project" value="UniProtKB-KW"/>
</dbReference>
<dbReference type="Gene3D" id="1.20.1090.10">
    <property type="entry name" value="Dehydroquinate synthase-like - alpha domain"/>
    <property type="match status" value="1"/>
</dbReference>
<keyword evidence="9 18" id="KW-0963">Cytoplasm</keyword>
<protein>
    <recommendedName>
        <fullName evidence="8 18">3-dehydroquinate synthase</fullName>
        <shortName evidence="18">DHQS</shortName>
        <ecNumber evidence="7 18">4.2.3.4</ecNumber>
    </recommendedName>
</protein>
<comment type="similarity">
    <text evidence="6 18">Belongs to the sugar phosphate cyclases superfamily. Dehydroquinate synthase family.</text>
</comment>
<feature type="binding site" evidence="18">
    <location>
        <position position="184"/>
    </location>
    <ligand>
        <name>Zn(2+)</name>
        <dbReference type="ChEBI" id="CHEBI:29105"/>
    </ligand>
</feature>
<keyword evidence="12 18" id="KW-0547">Nucleotide-binding</keyword>
<dbReference type="GO" id="GO:0005737">
    <property type="term" value="C:cytoplasm"/>
    <property type="evidence" value="ECO:0007669"/>
    <property type="project" value="UniProtKB-SubCell"/>
</dbReference>
<dbReference type="EC" id="4.2.3.4" evidence="7 18"/>
<dbReference type="RefSeq" id="WP_186877330.1">
    <property type="nucleotide sequence ID" value="NZ_JACOPN010000001.1"/>
</dbReference>
<evidence type="ECO:0000256" key="14">
    <source>
        <dbReference type="ARBA" id="ARBA00023027"/>
    </source>
</evidence>
<dbReference type="SUPFAM" id="SSF56796">
    <property type="entry name" value="Dehydroquinate synthase-like"/>
    <property type="match status" value="1"/>
</dbReference>
<feature type="binding site" evidence="18">
    <location>
        <position position="257"/>
    </location>
    <ligand>
        <name>Zn(2+)</name>
        <dbReference type="ChEBI" id="CHEBI:29105"/>
    </ligand>
</feature>
<evidence type="ECO:0000259" key="20">
    <source>
        <dbReference type="Pfam" id="PF24621"/>
    </source>
</evidence>
<evidence type="ECO:0000313" key="21">
    <source>
        <dbReference type="EMBL" id="MBC5715780.1"/>
    </source>
</evidence>
<dbReference type="InterPro" id="IPR016037">
    <property type="entry name" value="DHQ_synth_AroB"/>
</dbReference>
<gene>
    <name evidence="18 21" type="primary">aroB</name>
    <name evidence="21" type="ORF">H8S55_00290</name>
</gene>
<comment type="cofactor">
    <cofactor evidence="3">
        <name>Zn(2+)</name>
        <dbReference type="ChEBI" id="CHEBI:29105"/>
    </cofactor>
</comment>
<organism evidence="21 22">
    <name type="scientific">Flintibacter faecis</name>
    <dbReference type="NCBI Taxonomy" id="2763047"/>
    <lineage>
        <taxon>Bacteria</taxon>
        <taxon>Bacillati</taxon>
        <taxon>Bacillota</taxon>
        <taxon>Clostridia</taxon>
        <taxon>Eubacteriales</taxon>
        <taxon>Flintibacter</taxon>
    </lineage>
</organism>
<comment type="pathway">
    <text evidence="5 18">Metabolic intermediate biosynthesis; chorismate biosynthesis; chorismate from D-erythrose 4-phosphate and phosphoenolpyruvate: step 2/7.</text>
</comment>
<dbReference type="EMBL" id="JACOPN010000001">
    <property type="protein sequence ID" value="MBC5715780.1"/>
    <property type="molecule type" value="Genomic_DNA"/>
</dbReference>
<comment type="caution">
    <text evidence="18">Lacks conserved residue(s) required for the propagation of feature annotation.</text>
</comment>
<dbReference type="InterPro" id="IPR030960">
    <property type="entry name" value="DHQS/DOIS_N"/>
</dbReference>
<evidence type="ECO:0000256" key="4">
    <source>
        <dbReference type="ARBA" id="ARBA00004496"/>
    </source>
</evidence>
<dbReference type="InterPro" id="IPR030963">
    <property type="entry name" value="DHQ_synth_fam"/>
</dbReference>
<dbReference type="GO" id="GO:0000166">
    <property type="term" value="F:nucleotide binding"/>
    <property type="evidence" value="ECO:0007669"/>
    <property type="project" value="UniProtKB-KW"/>
</dbReference>
<dbReference type="GO" id="GO:0008652">
    <property type="term" value="P:amino acid biosynthetic process"/>
    <property type="evidence" value="ECO:0007669"/>
    <property type="project" value="UniProtKB-KW"/>
</dbReference>
<evidence type="ECO:0000256" key="8">
    <source>
        <dbReference type="ARBA" id="ARBA00017684"/>
    </source>
</evidence>
<sequence length="352" mass="38278">METISVHASRDYEVRIGSGLLTRTGELSAPLIKGRHAMIVSDSNVWPLYGAMVQASLEDAGFQVDHFVFPAGEQSKNTDTLVRLLTCLAQMGMTRSDAVFALGGGVTGDMAGLAASLYLRGIPCVQLPTSLLSVVDSSVGGKTAVDLPEGKNLVGTFTQPHLVLCDTNVLATLSPQVEAEGWAEIIKYGMIRSQELINFLLENTPGTDIEWVIAHCVSIKRDVVAQDEQDNAVRQVLNFGHTIGHAIERCSGYSLYHGEGVAMGMAIMTRACVRQKKCPPACWTVLETLLDKYHLPKTTDKSVDELLEAAHADKKRRGDAITLIQPQVLGRCGLYPTNYDELRRVLELGMPL</sequence>
<comment type="function">
    <text evidence="18">Catalyzes the conversion of 3-deoxy-D-arabino-heptulosonate 7-phosphate (DAHP) to dehydroquinate (DHQ).</text>
</comment>
<keyword evidence="11 18" id="KW-0479">Metal-binding</keyword>
<dbReference type="AlphaFoldDB" id="A0A8J6IWZ0"/>
<evidence type="ECO:0000259" key="19">
    <source>
        <dbReference type="Pfam" id="PF01761"/>
    </source>
</evidence>
<evidence type="ECO:0000256" key="12">
    <source>
        <dbReference type="ARBA" id="ARBA00022741"/>
    </source>
</evidence>
<keyword evidence="15 18" id="KW-0057">Aromatic amino acid biosynthesis</keyword>
<dbReference type="InterPro" id="IPR050071">
    <property type="entry name" value="Dehydroquinate_synthase"/>
</dbReference>
<dbReference type="Gene3D" id="3.40.50.1970">
    <property type="match status" value="1"/>
</dbReference>
<evidence type="ECO:0000256" key="3">
    <source>
        <dbReference type="ARBA" id="ARBA00001947"/>
    </source>
</evidence>
<dbReference type="UniPathway" id="UPA00053">
    <property type="reaction ID" value="UER00085"/>
</dbReference>
<dbReference type="GO" id="GO:0003856">
    <property type="term" value="F:3-dehydroquinate synthase activity"/>
    <property type="evidence" value="ECO:0007669"/>
    <property type="project" value="UniProtKB-UniRule"/>
</dbReference>
<evidence type="ECO:0000256" key="11">
    <source>
        <dbReference type="ARBA" id="ARBA00022723"/>
    </source>
</evidence>
<dbReference type="GO" id="GO:0009073">
    <property type="term" value="P:aromatic amino acid family biosynthetic process"/>
    <property type="evidence" value="ECO:0007669"/>
    <property type="project" value="UniProtKB-KW"/>
</dbReference>
<dbReference type="PIRSF" id="PIRSF001455">
    <property type="entry name" value="DHQ_synth"/>
    <property type="match status" value="1"/>
</dbReference>
<dbReference type="GO" id="GO:0009423">
    <property type="term" value="P:chorismate biosynthetic process"/>
    <property type="evidence" value="ECO:0007669"/>
    <property type="project" value="UniProtKB-UniRule"/>
</dbReference>
<evidence type="ECO:0000256" key="2">
    <source>
        <dbReference type="ARBA" id="ARBA00001911"/>
    </source>
</evidence>
<feature type="binding site" evidence="18">
    <location>
        <begin position="129"/>
        <end position="130"/>
    </location>
    <ligand>
        <name>NAD(+)</name>
        <dbReference type="ChEBI" id="CHEBI:57540"/>
    </ligand>
</feature>
<dbReference type="Proteomes" id="UP000602260">
    <property type="component" value="Unassembled WGS sequence"/>
</dbReference>
<evidence type="ECO:0000256" key="9">
    <source>
        <dbReference type="ARBA" id="ARBA00022490"/>
    </source>
</evidence>
<dbReference type="InterPro" id="IPR056179">
    <property type="entry name" value="DHQS_C"/>
</dbReference>
<dbReference type="HAMAP" id="MF_00110">
    <property type="entry name" value="DHQ_synthase"/>
    <property type="match status" value="1"/>
</dbReference>